<dbReference type="InterPro" id="IPR006978">
    <property type="entry name" value="Nre_N"/>
</dbReference>
<feature type="domain" description="Archaeal Nre N-terminal" evidence="2">
    <location>
        <begin position="11"/>
        <end position="264"/>
    </location>
</feature>
<dbReference type="EMBL" id="JXOJ01000002">
    <property type="protein sequence ID" value="KLK88169.1"/>
    <property type="molecule type" value="Genomic_DNA"/>
</dbReference>
<dbReference type="InterPro" id="IPR033167">
    <property type="entry name" value="Nre"/>
</dbReference>
<evidence type="ECO:0000259" key="2">
    <source>
        <dbReference type="Pfam" id="PF04894"/>
    </source>
</evidence>
<dbReference type="Pfam" id="PF04894">
    <property type="entry name" value="Nre_N"/>
    <property type="match status" value="1"/>
</dbReference>
<dbReference type="GO" id="GO:0006281">
    <property type="term" value="P:DNA repair"/>
    <property type="evidence" value="ECO:0007669"/>
    <property type="project" value="UniProtKB-UniRule"/>
</dbReference>
<accession>A0A0H1QZD2</accession>
<feature type="zinc finger region" description="C4-type" evidence="1">
    <location>
        <begin position="3"/>
        <end position="17"/>
    </location>
</feature>
<comment type="domain">
    <text evidence="1">Contains a predicted C4 metal binding domain at the N-terminus, which could be a zinc finger DNA binding domain.</text>
</comment>
<sequence>MRCAECKGKGLCGLERCPIMSRFYAQLPVRQSDRYQGSAPSVFVGSYGYPKVAGGPLMIDDADHPPDWVARGLAIDDIVGLRARTIRGAGEAKGLAGSIQEIALSSLPLDVEVRFTKPVSFDLRFDGTIAPVGLTGAIRKMDVLGNARVDRAVDRATSDTDLSATDACEVLTASGTDVYRITQLLTAGLLGSEKKRHVVPTRWAITAVDDTVSKQLKKKIARYPALSGIEVFSASLYGNHIVCVLVPGDWKFEMIEIWGRQSLWGGGSETIAVDGEGLTKSGYSPLAGAYYSARLAVAEYLESVRRSARVLVLRNVTGEYWAPLGTWVVREATRNAMRGAKTPCADLRQAIDLASRLIGFNHWQPHSRLIPELTTQKTLFDF</sequence>
<comment type="caution">
    <text evidence="4">The sequence shown here is derived from an EMBL/GenBank/DDBJ whole genome shotgun (WGS) entry which is preliminary data.</text>
</comment>
<keyword evidence="1" id="KW-0234">DNA repair</keyword>
<name>A0A0H1QZD2_9EURY</name>
<dbReference type="InterPro" id="IPR006979">
    <property type="entry name" value="Nre_C"/>
</dbReference>
<reference evidence="4 5" key="1">
    <citation type="journal article" date="2015" name="Int. J. Syst. Evol. Microbiol.">
        <title>Methanoculleus sediminis sp. nov., a methanogen from sediments near a submarine mud volcano.</title>
        <authorList>
            <person name="Chen S.C."/>
            <person name="Chen M.F."/>
            <person name="Lai M.C."/>
            <person name="Weng C.Y."/>
            <person name="Wu S.Y."/>
            <person name="Lin S."/>
            <person name="Yang T.F."/>
            <person name="Chen P.C."/>
        </authorList>
    </citation>
    <scope>NUCLEOTIDE SEQUENCE [LARGE SCALE GENOMIC DNA]</scope>
    <source>
        <strain evidence="4 5">S3Fa</strain>
    </source>
</reference>
<feature type="domain" description="Archaeal Nre C-terminal" evidence="3">
    <location>
        <begin position="280"/>
        <end position="382"/>
    </location>
</feature>
<dbReference type="OrthoDB" id="6609at2157"/>
<keyword evidence="5" id="KW-1185">Reference proteome</keyword>
<dbReference type="PATRIC" id="fig|1550566.3.peg.793"/>
<keyword evidence="1" id="KW-0227">DNA damage</keyword>
<evidence type="ECO:0000256" key="1">
    <source>
        <dbReference type="HAMAP-Rule" id="MF_02096"/>
    </source>
</evidence>
<evidence type="ECO:0000313" key="5">
    <source>
        <dbReference type="Proteomes" id="UP000035301"/>
    </source>
</evidence>
<evidence type="ECO:0000259" key="3">
    <source>
        <dbReference type="Pfam" id="PF04895"/>
    </source>
</evidence>
<dbReference type="RefSeq" id="WP_048181393.1">
    <property type="nucleotide sequence ID" value="NZ_JXOJ01000002.1"/>
</dbReference>
<dbReference type="HAMAP" id="MF_02096">
    <property type="entry name" value="Nre"/>
    <property type="match status" value="1"/>
</dbReference>
<dbReference type="Pfam" id="PF04895">
    <property type="entry name" value="Nre_C"/>
    <property type="match status" value="1"/>
</dbReference>
<protein>
    <recommendedName>
        <fullName evidence="1">DNA repair protein</fullName>
    </recommendedName>
</protein>
<keyword evidence="1" id="KW-0863">Zinc-finger</keyword>
<proteinExistence type="inferred from homology"/>
<comment type="similarity">
    <text evidence="1">Belongs to the Nre family.</text>
</comment>
<dbReference type="Proteomes" id="UP000035301">
    <property type="component" value="Unassembled WGS sequence"/>
</dbReference>
<dbReference type="PANTHER" id="PTHR38136:SF2">
    <property type="entry name" value="DNA REPAIR PROTEIN"/>
    <property type="match status" value="1"/>
</dbReference>
<evidence type="ECO:0000313" key="4">
    <source>
        <dbReference type="EMBL" id="KLK88169.1"/>
    </source>
</evidence>
<keyword evidence="1" id="KW-0862">Zinc</keyword>
<organism evidence="4 5">
    <name type="scientific">Methanoculleus sediminis</name>
    <dbReference type="NCBI Taxonomy" id="1550566"/>
    <lineage>
        <taxon>Archaea</taxon>
        <taxon>Methanobacteriati</taxon>
        <taxon>Methanobacteriota</taxon>
        <taxon>Stenosarchaea group</taxon>
        <taxon>Methanomicrobia</taxon>
        <taxon>Methanomicrobiales</taxon>
        <taxon>Methanomicrobiaceae</taxon>
        <taxon>Methanoculleus</taxon>
    </lineage>
</organism>
<dbReference type="GO" id="GO:0008270">
    <property type="term" value="F:zinc ion binding"/>
    <property type="evidence" value="ECO:0007669"/>
    <property type="project" value="UniProtKB-UniRule"/>
</dbReference>
<dbReference type="PANTHER" id="PTHR38136">
    <property type="entry name" value="DNA REPAIR PROTEIN"/>
    <property type="match status" value="1"/>
</dbReference>
<dbReference type="AlphaFoldDB" id="A0A0H1QZD2"/>
<dbReference type="STRING" id="1550566.SZ63_03705"/>
<gene>
    <name evidence="4" type="ORF">SZ63_03705</name>
</gene>
<comment type="function">
    <text evidence="1">Involved in DNA damage repair.</text>
</comment>
<keyword evidence="1" id="KW-0479">Metal-binding</keyword>